<accession>A0A409YTW6</accession>
<evidence type="ECO:0000313" key="3">
    <source>
        <dbReference type="Proteomes" id="UP000284706"/>
    </source>
</evidence>
<feature type="compositionally biased region" description="Acidic residues" evidence="1">
    <location>
        <begin position="240"/>
        <end position="257"/>
    </location>
</feature>
<feature type="compositionally biased region" description="Basic and acidic residues" evidence="1">
    <location>
        <begin position="651"/>
        <end position="660"/>
    </location>
</feature>
<feature type="compositionally biased region" description="Polar residues" evidence="1">
    <location>
        <begin position="664"/>
        <end position="691"/>
    </location>
</feature>
<name>A0A409YTW6_9AGAR</name>
<organism evidence="2 3">
    <name type="scientific">Gymnopilus dilepis</name>
    <dbReference type="NCBI Taxonomy" id="231916"/>
    <lineage>
        <taxon>Eukaryota</taxon>
        <taxon>Fungi</taxon>
        <taxon>Dikarya</taxon>
        <taxon>Basidiomycota</taxon>
        <taxon>Agaricomycotina</taxon>
        <taxon>Agaricomycetes</taxon>
        <taxon>Agaricomycetidae</taxon>
        <taxon>Agaricales</taxon>
        <taxon>Agaricineae</taxon>
        <taxon>Hymenogastraceae</taxon>
        <taxon>Gymnopilus</taxon>
    </lineage>
</organism>
<dbReference type="AlphaFoldDB" id="A0A409YTW6"/>
<evidence type="ECO:0000313" key="2">
    <source>
        <dbReference type="EMBL" id="PPR06419.1"/>
    </source>
</evidence>
<dbReference type="Proteomes" id="UP000284706">
    <property type="component" value="Unassembled WGS sequence"/>
</dbReference>
<proteinExistence type="predicted"/>
<feature type="compositionally biased region" description="Basic and acidic residues" evidence="1">
    <location>
        <begin position="381"/>
        <end position="396"/>
    </location>
</feature>
<feature type="compositionally biased region" description="Acidic residues" evidence="1">
    <location>
        <begin position="315"/>
        <end position="327"/>
    </location>
</feature>
<feature type="compositionally biased region" description="Polar residues" evidence="1">
    <location>
        <begin position="349"/>
        <end position="365"/>
    </location>
</feature>
<feature type="compositionally biased region" description="Low complexity" evidence="1">
    <location>
        <begin position="437"/>
        <end position="446"/>
    </location>
</feature>
<feature type="region of interest" description="Disordered" evidence="1">
    <location>
        <begin position="204"/>
        <end position="542"/>
    </location>
</feature>
<sequence>MAPDVTGASSSDGSDDETQAPILKTLFRDKHNRSLKFFLHKSIHKAHQRKQVEKDIIKHGGRIVRSDTEADFVLILPGRANKDLIQTGYDASTDHRLNKVHVEYTTFIRNCIQENKVVITKRIKGMGGRPPGRWRNDFSYQDDENLSFYLSRLMPEKESGGRQGIGVYKRLMELAKAEPERYGWASRHTAESWKERYKRNQGPFDARINQLVQENPPTIKQRWPEDRRASQAKHKAVVELDSEGEEMESENEEDQQDISDGGNQEILHKRRRSERQSGATEPATKRRRVSSRHDPHYSDPRPSIGNKGKGRAIELLEEEEEEEEEPFETPPEHFEPQLSARSPERTLVASAQTKGPDISQETLRNTPPLDEGNASPLRQSSTRESRERSQQRRIERSSSPPFLSTAPFKPSPNDGFFLNMRRSSPIFTPESSPQPPASQSRGQQRSISPEIHPPPTLPQPKPPSQQPKRAARRPPPQPEQNDTAPYRNTRSRSRSVEPATLPPLPSKKARRPKEPIVEEEAEILDLTQMEETAQPSGQSPPMRETYVEEAIVENMLSAQTMEETNSGEHPRRQASLETDDAQIAATLRPSVPAPPQIRPRPGFNSMQKRPTAVLAQFQMTRPPAHVVRPPSVQRSDIGSTSRPSPLQGVRRAQEQSRQRDSLPFNFNFTTPSYDPHTPTQRSRKPSTSSVESFPASGTRASAFKKIRQLQEKQTPYQPPPGTRASLLAKSR</sequence>
<feature type="region of interest" description="Disordered" evidence="1">
    <location>
        <begin position="586"/>
        <end position="731"/>
    </location>
</feature>
<feature type="compositionally biased region" description="Polar residues" evidence="1">
    <location>
        <begin position="479"/>
        <end position="488"/>
    </location>
</feature>
<feature type="compositionally biased region" description="Pro residues" evidence="1">
    <location>
        <begin position="451"/>
        <end position="465"/>
    </location>
</feature>
<dbReference type="EMBL" id="NHYE01000325">
    <property type="protein sequence ID" value="PPR06419.1"/>
    <property type="molecule type" value="Genomic_DNA"/>
</dbReference>
<evidence type="ECO:0000256" key="1">
    <source>
        <dbReference type="SAM" id="MobiDB-lite"/>
    </source>
</evidence>
<dbReference type="OrthoDB" id="435460at2759"/>
<keyword evidence="3" id="KW-1185">Reference proteome</keyword>
<gene>
    <name evidence="2" type="ORF">CVT26_004831</name>
</gene>
<dbReference type="STRING" id="231916.A0A409YTW6"/>
<comment type="caution">
    <text evidence="2">The sequence shown here is derived from an EMBL/GenBank/DDBJ whole genome shotgun (WGS) entry which is preliminary data.</text>
</comment>
<reference evidence="2 3" key="1">
    <citation type="journal article" date="2018" name="Evol. Lett.">
        <title>Horizontal gene cluster transfer increased hallucinogenic mushroom diversity.</title>
        <authorList>
            <person name="Reynolds H.T."/>
            <person name="Vijayakumar V."/>
            <person name="Gluck-Thaler E."/>
            <person name="Korotkin H.B."/>
            <person name="Matheny P.B."/>
            <person name="Slot J.C."/>
        </authorList>
    </citation>
    <scope>NUCLEOTIDE SEQUENCE [LARGE SCALE GENOMIC DNA]</scope>
    <source>
        <strain evidence="2 3">SRW20</strain>
    </source>
</reference>
<feature type="compositionally biased region" description="Polar residues" evidence="1">
    <location>
        <begin position="632"/>
        <end position="644"/>
    </location>
</feature>
<dbReference type="InParanoid" id="A0A409YTW6"/>
<dbReference type="Gene3D" id="1.10.10.60">
    <property type="entry name" value="Homeodomain-like"/>
    <property type="match status" value="1"/>
</dbReference>
<protein>
    <submittedName>
        <fullName evidence="2">Uncharacterized protein</fullName>
    </submittedName>
</protein>
<feature type="compositionally biased region" description="Polar residues" evidence="1">
    <location>
        <begin position="529"/>
        <end position="539"/>
    </location>
</feature>